<dbReference type="Proteomes" id="UP000281468">
    <property type="component" value="Unassembled WGS sequence"/>
</dbReference>
<dbReference type="HAMAP" id="MF_00391">
    <property type="entry name" value="Ribosomal_bL34"/>
    <property type="match status" value="1"/>
</dbReference>
<dbReference type="Gene3D" id="1.10.287.3980">
    <property type="match status" value="1"/>
</dbReference>
<organism evidence="6 7">
    <name type="scientific">Hortaea werneckii</name>
    <name type="common">Black yeast</name>
    <name type="synonym">Cladosporium werneckii</name>
    <dbReference type="NCBI Taxonomy" id="91943"/>
    <lineage>
        <taxon>Eukaryota</taxon>
        <taxon>Fungi</taxon>
        <taxon>Dikarya</taxon>
        <taxon>Ascomycota</taxon>
        <taxon>Pezizomycotina</taxon>
        <taxon>Dothideomycetes</taxon>
        <taxon>Dothideomycetidae</taxon>
        <taxon>Mycosphaerellales</taxon>
        <taxon>Teratosphaeriaceae</taxon>
        <taxon>Hortaea</taxon>
    </lineage>
</organism>
<dbReference type="FunFam" id="1.10.287.3980:FF:000001">
    <property type="entry name" value="Mitochondrial ribosomal protein L34"/>
    <property type="match status" value="1"/>
</dbReference>
<keyword evidence="3" id="KW-0687">Ribonucleoprotein</keyword>
<comment type="similarity">
    <text evidence="1">Belongs to the bacterial ribosomal protein bL34 family.</text>
</comment>
<dbReference type="Pfam" id="PF00468">
    <property type="entry name" value="Ribosomal_L34"/>
    <property type="match status" value="1"/>
</dbReference>
<protein>
    <recommendedName>
        <fullName evidence="4">Large ribosomal subunit protein bL34m</fullName>
    </recommendedName>
</protein>
<sequence>MFCSRCIRSAFAPSKPITSALKQASRATSQRFTQPQQQRPLSILSNVPSRPTLPARIPAPVKEDTPTSSLRPLSQPSLPTLQVRGAKRTTFKPSHRVRKRRHGFLARLRTRTGRRVLLRRKLKGRNTLSH</sequence>
<evidence type="ECO:0000256" key="2">
    <source>
        <dbReference type="ARBA" id="ARBA00022980"/>
    </source>
</evidence>
<dbReference type="EMBL" id="QWIQ01000516">
    <property type="protein sequence ID" value="RMY83662.1"/>
    <property type="molecule type" value="Genomic_DNA"/>
</dbReference>
<evidence type="ECO:0000313" key="6">
    <source>
        <dbReference type="EMBL" id="RMY83662.1"/>
    </source>
</evidence>
<dbReference type="AlphaFoldDB" id="A0A3M7F4D9"/>
<accession>A0A3M7F4D9</accession>
<reference evidence="6 7" key="1">
    <citation type="journal article" date="2018" name="BMC Genomics">
        <title>Genomic evidence for intraspecific hybridization in a clonal and extremely halotolerant yeast.</title>
        <authorList>
            <person name="Gostincar C."/>
            <person name="Stajich J.E."/>
            <person name="Zupancic J."/>
            <person name="Zalar P."/>
            <person name="Gunde-Cimerman N."/>
        </authorList>
    </citation>
    <scope>NUCLEOTIDE SEQUENCE [LARGE SCALE GENOMIC DNA]</scope>
    <source>
        <strain evidence="6 7">EXF-171</strain>
    </source>
</reference>
<evidence type="ECO:0000256" key="3">
    <source>
        <dbReference type="ARBA" id="ARBA00023274"/>
    </source>
</evidence>
<dbReference type="InterPro" id="IPR000271">
    <property type="entry name" value="Ribosomal_bL34"/>
</dbReference>
<proteinExistence type="inferred from homology"/>
<dbReference type="GO" id="GO:0006412">
    <property type="term" value="P:translation"/>
    <property type="evidence" value="ECO:0007669"/>
    <property type="project" value="InterPro"/>
</dbReference>
<dbReference type="NCBIfam" id="TIGR01030">
    <property type="entry name" value="rpmH_bact"/>
    <property type="match status" value="1"/>
</dbReference>
<gene>
    <name evidence="6" type="ORF">D0862_11638</name>
</gene>
<keyword evidence="2" id="KW-0689">Ribosomal protein</keyword>
<feature type="compositionally biased region" description="Polar residues" evidence="5">
    <location>
        <begin position="25"/>
        <end position="49"/>
    </location>
</feature>
<dbReference type="GO" id="GO:0003735">
    <property type="term" value="F:structural constituent of ribosome"/>
    <property type="evidence" value="ECO:0007669"/>
    <property type="project" value="InterPro"/>
</dbReference>
<feature type="region of interest" description="Disordered" evidence="5">
    <location>
        <begin position="25"/>
        <end position="77"/>
    </location>
</feature>
<evidence type="ECO:0000256" key="1">
    <source>
        <dbReference type="ARBA" id="ARBA00010111"/>
    </source>
</evidence>
<dbReference type="PANTHER" id="PTHR14503">
    <property type="entry name" value="MITOCHONDRIAL RIBOSOMAL PROTEIN 34 FAMILY MEMBER"/>
    <property type="match status" value="1"/>
</dbReference>
<evidence type="ECO:0000256" key="4">
    <source>
        <dbReference type="ARBA" id="ARBA00035274"/>
    </source>
</evidence>
<evidence type="ECO:0000256" key="5">
    <source>
        <dbReference type="SAM" id="MobiDB-lite"/>
    </source>
</evidence>
<evidence type="ECO:0000313" key="7">
    <source>
        <dbReference type="Proteomes" id="UP000281468"/>
    </source>
</evidence>
<dbReference type="PANTHER" id="PTHR14503:SF4">
    <property type="entry name" value="LARGE RIBOSOMAL SUBUNIT PROTEIN BL34M"/>
    <property type="match status" value="1"/>
</dbReference>
<dbReference type="GO" id="GO:0005762">
    <property type="term" value="C:mitochondrial large ribosomal subunit"/>
    <property type="evidence" value="ECO:0007669"/>
    <property type="project" value="TreeGrafter"/>
</dbReference>
<feature type="compositionally biased region" description="Low complexity" evidence="5">
    <location>
        <begin position="66"/>
        <end position="77"/>
    </location>
</feature>
<name>A0A3M7F4D9_HORWE</name>
<comment type="caution">
    <text evidence="6">The sequence shown here is derived from an EMBL/GenBank/DDBJ whole genome shotgun (WGS) entry which is preliminary data.</text>
</comment>
<dbReference type="VEuPathDB" id="FungiDB:BTJ68_04310"/>